<evidence type="ECO:0000313" key="9">
    <source>
        <dbReference type="Proteomes" id="UP001642464"/>
    </source>
</evidence>
<feature type="transmembrane region" description="Helical" evidence="6">
    <location>
        <begin position="237"/>
        <end position="255"/>
    </location>
</feature>
<sequence>MGVHPSLVSALATQEILRPTVVQAEAFRPILRGRDVILRAETGSGKTLAYLLPLVNRIYHLHDRAKQAALEDAPHPLQRSRPWVVLTPSSDLAAQVLAMLEAIDANRLVSAQSLSHLFRWEATRPIGLQRESQGGFQSPKPKDRSSGYRGSDERNLFRNERNLGRIDDDRGLNVAALAPLSGSIYFNMSLTKAWYGEPTVARSILVSVYMSTVVASLCLICLLFLPNALYRSIGRHLSAGLLLFQILQSFLTPFTELEGFQGRALRPLACHLGMATFHGITLGVMFFSGSLDPVQL</sequence>
<keyword evidence="2" id="KW-0378">Hydrolase</keyword>
<dbReference type="InterPro" id="IPR027417">
    <property type="entry name" value="P-loop_NTPase"/>
</dbReference>
<feature type="transmembrane region" description="Helical" evidence="6">
    <location>
        <begin position="200"/>
        <end position="225"/>
    </location>
</feature>
<dbReference type="Gene3D" id="3.40.50.300">
    <property type="entry name" value="P-loop containing nucleotide triphosphate hydrolases"/>
    <property type="match status" value="1"/>
</dbReference>
<keyword evidence="3 8" id="KW-0347">Helicase</keyword>
<proteinExistence type="predicted"/>
<dbReference type="SUPFAM" id="SSF52540">
    <property type="entry name" value="P-loop containing nucleoside triphosphate hydrolases"/>
    <property type="match status" value="1"/>
</dbReference>
<evidence type="ECO:0000259" key="7">
    <source>
        <dbReference type="SMART" id="SM00487"/>
    </source>
</evidence>
<feature type="region of interest" description="Disordered" evidence="5">
    <location>
        <begin position="131"/>
        <end position="152"/>
    </location>
</feature>
<comment type="caution">
    <text evidence="8">The sequence shown here is derived from an EMBL/GenBank/DDBJ whole genome shotgun (WGS) entry which is preliminary data.</text>
</comment>
<dbReference type="Pfam" id="PF00270">
    <property type="entry name" value="DEAD"/>
    <property type="match status" value="1"/>
</dbReference>
<evidence type="ECO:0000256" key="3">
    <source>
        <dbReference type="ARBA" id="ARBA00022806"/>
    </source>
</evidence>
<reference evidence="8 9" key="1">
    <citation type="submission" date="2024-02" db="EMBL/GenBank/DDBJ databases">
        <authorList>
            <person name="Chen Y."/>
            <person name="Shah S."/>
            <person name="Dougan E. K."/>
            <person name="Thang M."/>
            <person name="Chan C."/>
        </authorList>
    </citation>
    <scope>NUCLEOTIDE SEQUENCE [LARGE SCALE GENOMIC DNA]</scope>
</reference>
<accession>A0ABP0SCP4</accession>
<dbReference type="InterPro" id="IPR011545">
    <property type="entry name" value="DEAD/DEAH_box_helicase_dom"/>
</dbReference>
<name>A0ABP0SCP4_9DINO</name>
<evidence type="ECO:0000313" key="8">
    <source>
        <dbReference type="EMBL" id="CAK9110141.1"/>
    </source>
</evidence>
<keyword evidence="9" id="KW-1185">Reference proteome</keyword>
<keyword evidence="4" id="KW-0067">ATP-binding</keyword>
<protein>
    <submittedName>
        <fullName evidence="8">ATP-dependent RNA helicase DBP9</fullName>
    </submittedName>
</protein>
<keyword evidence="6" id="KW-1133">Transmembrane helix</keyword>
<organism evidence="8 9">
    <name type="scientific">Durusdinium trenchii</name>
    <dbReference type="NCBI Taxonomy" id="1381693"/>
    <lineage>
        <taxon>Eukaryota</taxon>
        <taxon>Sar</taxon>
        <taxon>Alveolata</taxon>
        <taxon>Dinophyceae</taxon>
        <taxon>Suessiales</taxon>
        <taxon>Symbiodiniaceae</taxon>
        <taxon>Durusdinium</taxon>
    </lineage>
</organism>
<dbReference type="InterPro" id="IPR014001">
    <property type="entry name" value="Helicase_ATP-bd"/>
</dbReference>
<evidence type="ECO:0000256" key="1">
    <source>
        <dbReference type="ARBA" id="ARBA00022741"/>
    </source>
</evidence>
<evidence type="ECO:0000256" key="2">
    <source>
        <dbReference type="ARBA" id="ARBA00022801"/>
    </source>
</evidence>
<feature type="transmembrane region" description="Helical" evidence="6">
    <location>
        <begin position="275"/>
        <end position="294"/>
    </location>
</feature>
<gene>
    <name evidence="8" type="ORF">SCF082_LOCUS51160</name>
</gene>
<dbReference type="EMBL" id="CAXAMM010043461">
    <property type="protein sequence ID" value="CAK9110141.1"/>
    <property type="molecule type" value="Genomic_DNA"/>
</dbReference>
<dbReference type="SMART" id="SM00487">
    <property type="entry name" value="DEXDc"/>
    <property type="match status" value="1"/>
</dbReference>
<evidence type="ECO:0000256" key="5">
    <source>
        <dbReference type="SAM" id="MobiDB-lite"/>
    </source>
</evidence>
<dbReference type="GO" id="GO:0004386">
    <property type="term" value="F:helicase activity"/>
    <property type="evidence" value="ECO:0007669"/>
    <property type="project" value="UniProtKB-KW"/>
</dbReference>
<feature type="compositionally biased region" description="Basic and acidic residues" evidence="5">
    <location>
        <begin position="140"/>
        <end position="152"/>
    </location>
</feature>
<keyword evidence="6" id="KW-0812">Transmembrane</keyword>
<feature type="transmembrane region" description="Helical" evidence="6">
    <location>
        <begin position="171"/>
        <end position="188"/>
    </location>
</feature>
<evidence type="ECO:0000256" key="4">
    <source>
        <dbReference type="ARBA" id="ARBA00022840"/>
    </source>
</evidence>
<keyword evidence="6" id="KW-0472">Membrane</keyword>
<dbReference type="Proteomes" id="UP001642464">
    <property type="component" value="Unassembled WGS sequence"/>
</dbReference>
<evidence type="ECO:0000256" key="6">
    <source>
        <dbReference type="SAM" id="Phobius"/>
    </source>
</evidence>
<feature type="domain" description="Helicase ATP-binding" evidence="7">
    <location>
        <begin position="15"/>
        <end position="283"/>
    </location>
</feature>
<dbReference type="PANTHER" id="PTHR47960">
    <property type="entry name" value="DEAD-BOX ATP-DEPENDENT RNA HELICASE 50"/>
    <property type="match status" value="1"/>
</dbReference>
<keyword evidence="1" id="KW-0547">Nucleotide-binding</keyword>